<organism evidence="1 2">
    <name type="scientific">Pseudohoeflea suaedae</name>
    <dbReference type="NCBI Taxonomy" id="877384"/>
    <lineage>
        <taxon>Bacteria</taxon>
        <taxon>Pseudomonadati</taxon>
        <taxon>Pseudomonadota</taxon>
        <taxon>Alphaproteobacteria</taxon>
        <taxon>Hyphomicrobiales</taxon>
        <taxon>Rhizobiaceae</taxon>
        <taxon>Pseudohoeflea</taxon>
    </lineage>
</organism>
<dbReference type="OrthoDB" id="5430236at2"/>
<proteinExistence type="predicted"/>
<gene>
    <name evidence="1" type="ORF">E2A64_12810</name>
</gene>
<name>A0A4R5PLZ2_9HYPH</name>
<evidence type="ECO:0000313" key="1">
    <source>
        <dbReference type="EMBL" id="TDH36368.1"/>
    </source>
</evidence>
<evidence type="ECO:0000313" key="2">
    <source>
        <dbReference type="Proteomes" id="UP000295131"/>
    </source>
</evidence>
<accession>A0A4R5PLZ2</accession>
<dbReference type="AlphaFoldDB" id="A0A4R5PLZ2"/>
<dbReference type="Proteomes" id="UP000295131">
    <property type="component" value="Unassembled WGS sequence"/>
</dbReference>
<sequence>MSKFDVETGSVPARSSSQEIAAFMEAARRTAPVKGAGRLIFALDATMSRQPTWDLACDLQTEMFKVAGGVDGLSVQLVYFRGFGECKASRWSRDGKDLAALMQKIDCRGGRTQIGKVLKHALRETGKERVSAVVYIGDAMEENIDLLCERAGELGLRKVPCFVFHEGRDAIAEGAFREIARLSGGAYARFDRSAASELAALLRAVATYASGGRKALEKSGGSAARQLLSQLPRQGDS</sequence>
<keyword evidence="2" id="KW-1185">Reference proteome</keyword>
<reference evidence="1 2" key="1">
    <citation type="journal article" date="2013" name="Int. J. Syst. Evol. Microbiol.">
        <title>Hoeflea suaedae sp. nov., an endophytic bacterium isolated from the root of the halophyte Suaeda maritima.</title>
        <authorList>
            <person name="Chung E.J."/>
            <person name="Park J.A."/>
            <person name="Pramanik P."/>
            <person name="Bibi F."/>
            <person name="Jeon C.O."/>
            <person name="Chung Y.R."/>
        </authorList>
    </citation>
    <scope>NUCLEOTIDE SEQUENCE [LARGE SCALE GENOMIC DNA]</scope>
    <source>
        <strain evidence="1 2">YC6898</strain>
    </source>
</reference>
<dbReference type="InterPro" id="IPR036465">
    <property type="entry name" value="vWFA_dom_sf"/>
</dbReference>
<dbReference type="EMBL" id="SMSI01000002">
    <property type="protein sequence ID" value="TDH36368.1"/>
    <property type="molecule type" value="Genomic_DNA"/>
</dbReference>
<dbReference type="SUPFAM" id="SSF53300">
    <property type="entry name" value="vWA-like"/>
    <property type="match status" value="1"/>
</dbReference>
<dbReference type="Gene3D" id="3.40.50.410">
    <property type="entry name" value="von Willebrand factor, type A domain"/>
    <property type="match status" value="1"/>
</dbReference>
<comment type="caution">
    <text evidence="1">The sequence shown here is derived from an EMBL/GenBank/DDBJ whole genome shotgun (WGS) entry which is preliminary data.</text>
</comment>
<protein>
    <submittedName>
        <fullName evidence="1">VWA domain-containing protein</fullName>
    </submittedName>
</protein>